<dbReference type="EMBL" id="WUFV01000003">
    <property type="protein sequence ID" value="NEK14792.1"/>
    <property type="molecule type" value="Genomic_DNA"/>
</dbReference>
<evidence type="ECO:0000313" key="3">
    <source>
        <dbReference type="Proteomes" id="UP000471705"/>
    </source>
</evidence>
<keyword evidence="1" id="KW-0472">Membrane</keyword>
<gene>
    <name evidence="2" type="ORF">GR257_07975</name>
</gene>
<name>A0A7K3VDB2_RHILE</name>
<reference evidence="2 3" key="1">
    <citation type="submission" date="2019-12" db="EMBL/GenBank/DDBJ databases">
        <title>Rhizobium genotypes associated with high levels of biological nitrogen fixation by grain legumes in a temperate-maritime cropping system.</title>
        <authorList>
            <person name="Maluk M."/>
            <person name="Francesc Ferrando Molina F."/>
            <person name="Lopez Del Egido L."/>
            <person name="Lafos M."/>
            <person name="Langarica-Fuentes A."/>
            <person name="Gebre Yohannes G."/>
            <person name="Young M.W."/>
            <person name="Martin P."/>
            <person name="Gantlett R."/>
            <person name="Kenicer G."/>
            <person name="Hawes C."/>
            <person name="Begg G.S."/>
            <person name="Quilliam R.S."/>
            <person name="Squire G.R."/>
            <person name="Poole P.S."/>
            <person name="Young P.W."/>
            <person name="Iannetta P.M."/>
            <person name="James E.K."/>
        </authorList>
    </citation>
    <scope>NUCLEOTIDE SEQUENCE [LARGE SCALE GENOMIC DNA]</scope>
    <source>
        <strain evidence="2 3">JHI54</strain>
    </source>
</reference>
<evidence type="ECO:0000256" key="1">
    <source>
        <dbReference type="SAM" id="Phobius"/>
    </source>
</evidence>
<feature type="transmembrane region" description="Helical" evidence="1">
    <location>
        <begin position="12"/>
        <end position="30"/>
    </location>
</feature>
<feature type="transmembrane region" description="Helical" evidence="1">
    <location>
        <begin position="63"/>
        <end position="81"/>
    </location>
</feature>
<keyword evidence="1" id="KW-0812">Transmembrane</keyword>
<comment type="caution">
    <text evidence="2">The sequence shown here is derived from an EMBL/GenBank/DDBJ whole genome shotgun (WGS) entry which is preliminary data.</text>
</comment>
<accession>A0A7K3VDB2</accession>
<protein>
    <submittedName>
        <fullName evidence="2">Uncharacterized protein</fullName>
    </submittedName>
</protein>
<feature type="transmembrane region" description="Helical" evidence="1">
    <location>
        <begin position="101"/>
        <end position="124"/>
    </location>
</feature>
<dbReference type="RefSeq" id="WP_164046327.1">
    <property type="nucleotide sequence ID" value="NZ_WUFV01000003.1"/>
</dbReference>
<sequence>MDKVVEKLSEAFLLIIPLSLGYFSGVIYLSEYLKAFSINIHEIDVGLQLAITYAFPVFYNIRFGLVLIATVLAVTFLYGPWQASIKFNEELGKVLAIRGNVVIVTLVGCFAAFAVINICAQAAAREVSSQIWKGQASRVWFNSLPSTWDVSLGVRQALIYRKCVDRSAFYDIISTPNVTYGLCVLEDGEGLVIGQRHEDGRILPMRSVRNESH</sequence>
<evidence type="ECO:0000313" key="2">
    <source>
        <dbReference type="EMBL" id="NEK14792.1"/>
    </source>
</evidence>
<proteinExistence type="predicted"/>
<keyword evidence="1" id="KW-1133">Transmembrane helix</keyword>
<dbReference type="Proteomes" id="UP000471705">
    <property type="component" value="Unassembled WGS sequence"/>
</dbReference>
<organism evidence="2 3">
    <name type="scientific">Rhizobium leguminosarum</name>
    <dbReference type="NCBI Taxonomy" id="384"/>
    <lineage>
        <taxon>Bacteria</taxon>
        <taxon>Pseudomonadati</taxon>
        <taxon>Pseudomonadota</taxon>
        <taxon>Alphaproteobacteria</taxon>
        <taxon>Hyphomicrobiales</taxon>
        <taxon>Rhizobiaceae</taxon>
        <taxon>Rhizobium/Agrobacterium group</taxon>
        <taxon>Rhizobium</taxon>
    </lineage>
</organism>
<dbReference type="AlphaFoldDB" id="A0A7K3VDB2"/>